<accession>A0AAN4HKI1</accession>
<comment type="caution">
    <text evidence="1">The sequence shown here is derived from an EMBL/GenBank/DDBJ whole genome shotgun (WGS) entry which is preliminary data.</text>
</comment>
<dbReference type="EMBL" id="ARXZ02000004">
    <property type="protein sequence ID" value="ERI01069.1"/>
    <property type="molecule type" value="Genomic_DNA"/>
</dbReference>
<dbReference type="RefSeq" id="WP_000996076.1">
    <property type="nucleotide sequence ID" value="NZ_ARXZ02000004.1"/>
</dbReference>
<name>A0AAN4HKI1_BACTU</name>
<sequence length="95" mass="11425">MNDATIDWESELRENLLFQLHIHYKFEKIDLRKQTTKDLFYLFYEKWERENKSVKITEGIKMCILAISQKIGWIAETDGELVLNINRSESNEENK</sequence>
<gene>
    <name evidence="1" type="ORF">BTCBT_002624</name>
</gene>
<dbReference type="Proteomes" id="UP000013487">
    <property type="component" value="Unassembled WGS sequence"/>
</dbReference>
<evidence type="ECO:0000313" key="1">
    <source>
        <dbReference type="EMBL" id="ERI01069.1"/>
    </source>
</evidence>
<organism evidence="1 2">
    <name type="scientific">Bacillus thuringiensis T01-328</name>
    <dbReference type="NCBI Taxonomy" id="1324966"/>
    <lineage>
        <taxon>Bacteria</taxon>
        <taxon>Bacillati</taxon>
        <taxon>Bacillota</taxon>
        <taxon>Bacilli</taxon>
        <taxon>Bacillales</taxon>
        <taxon>Bacillaceae</taxon>
        <taxon>Bacillus</taxon>
        <taxon>Bacillus cereus group</taxon>
    </lineage>
</organism>
<evidence type="ECO:0000313" key="2">
    <source>
        <dbReference type="Proteomes" id="UP000013487"/>
    </source>
</evidence>
<reference evidence="1 2" key="1">
    <citation type="journal article" date="2013" name="Genome Announc.">
        <title>Draft Genome Sequence of Bacillus thuringiensis var. thuringiensis Strain T01-328, a Brazilian Isolate That Produces a Soluble Pesticide Protein, Cry1Ia.</title>
        <authorList>
            <person name="Varani A.M."/>
            <person name="Lemos M.V."/>
            <person name="Fernandes C.C."/>
            <person name="Lemos E.G."/>
            <person name="Alves E.C."/>
            <person name="Desiderio J.A."/>
        </authorList>
    </citation>
    <scope>NUCLEOTIDE SEQUENCE [LARGE SCALE GENOMIC DNA]</scope>
    <source>
        <strain evidence="1 2">T01-328</strain>
    </source>
</reference>
<protein>
    <submittedName>
        <fullName evidence="1">Uncharacterized protein</fullName>
    </submittedName>
</protein>
<proteinExistence type="predicted"/>
<dbReference type="AlphaFoldDB" id="A0AAN4HKI1"/>